<protein>
    <submittedName>
        <fullName evidence="1">Uncharacterized protein</fullName>
    </submittedName>
</protein>
<organism evidence="1">
    <name type="scientific">bioreactor metagenome</name>
    <dbReference type="NCBI Taxonomy" id="1076179"/>
    <lineage>
        <taxon>unclassified sequences</taxon>
        <taxon>metagenomes</taxon>
        <taxon>ecological metagenomes</taxon>
    </lineage>
</organism>
<comment type="caution">
    <text evidence="1">The sequence shown here is derived from an EMBL/GenBank/DDBJ whole genome shotgun (WGS) entry which is preliminary data.</text>
</comment>
<evidence type="ECO:0000313" key="1">
    <source>
        <dbReference type="EMBL" id="MPN46115.1"/>
    </source>
</evidence>
<dbReference type="EMBL" id="VSSQ01106513">
    <property type="protein sequence ID" value="MPN46115.1"/>
    <property type="molecule type" value="Genomic_DNA"/>
</dbReference>
<name>A0A645I486_9ZZZZ</name>
<sequence length="139" mass="15423">MQVHFAGKTESFVVAGGIKKQGAFPRKQAIIRIRPRAVLHDILGQLHRCDVKPAHSGAIGPSMKKLADRLTAGPQRIGDHAEAWHQRAARKPNNVYAHRFASGHTVKTCTKLRRLRIHKLDHVRLGDSGGQWNPILQVG</sequence>
<reference evidence="1" key="1">
    <citation type="submission" date="2019-08" db="EMBL/GenBank/DDBJ databases">
        <authorList>
            <person name="Kucharzyk K."/>
            <person name="Murdoch R.W."/>
            <person name="Higgins S."/>
            <person name="Loffler F."/>
        </authorList>
    </citation>
    <scope>NUCLEOTIDE SEQUENCE</scope>
</reference>
<proteinExistence type="predicted"/>
<dbReference type="AlphaFoldDB" id="A0A645I486"/>
<gene>
    <name evidence="1" type="ORF">SDC9_193698</name>
</gene>
<accession>A0A645I486</accession>